<feature type="zinc finger region" description="C3H1-type" evidence="6">
    <location>
        <begin position="234"/>
        <end position="262"/>
    </location>
</feature>
<feature type="domain" description="C3H1-type" evidence="7">
    <location>
        <begin position="234"/>
        <end position="262"/>
    </location>
</feature>
<name>A0A2U1NLY8_ARTAN</name>
<reference evidence="8 9" key="1">
    <citation type="journal article" date="2018" name="Mol. Plant">
        <title>The genome of Artemisia annua provides insight into the evolution of Asteraceae family and artemisinin biosynthesis.</title>
        <authorList>
            <person name="Shen Q."/>
            <person name="Zhang L."/>
            <person name="Liao Z."/>
            <person name="Wang S."/>
            <person name="Yan T."/>
            <person name="Shi P."/>
            <person name="Liu M."/>
            <person name="Fu X."/>
            <person name="Pan Q."/>
            <person name="Wang Y."/>
            <person name="Lv Z."/>
            <person name="Lu X."/>
            <person name="Zhang F."/>
            <person name="Jiang W."/>
            <person name="Ma Y."/>
            <person name="Chen M."/>
            <person name="Hao X."/>
            <person name="Li L."/>
            <person name="Tang Y."/>
            <person name="Lv G."/>
            <person name="Zhou Y."/>
            <person name="Sun X."/>
            <person name="Brodelius P.E."/>
            <person name="Rose J.K.C."/>
            <person name="Tang K."/>
        </authorList>
    </citation>
    <scope>NUCLEOTIDE SEQUENCE [LARGE SCALE GENOMIC DNA]</scope>
    <source>
        <strain evidence="9">cv. Huhao1</strain>
        <tissue evidence="8">Leaf</tissue>
    </source>
</reference>
<keyword evidence="3 6" id="KW-0863">Zinc-finger</keyword>
<dbReference type="STRING" id="35608.A0A2U1NLY8"/>
<dbReference type="FunFam" id="4.10.1000.10:FF:000033">
    <property type="entry name" value="zinc finger CCCH domain-containing protein 37"/>
    <property type="match status" value="1"/>
</dbReference>
<proteinExistence type="predicted"/>
<keyword evidence="4 6" id="KW-0862">Zinc</keyword>
<dbReference type="InterPro" id="IPR036855">
    <property type="entry name" value="Znf_CCCH_sf"/>
</dbReference>
<evidence type="ECO:0000313" key="9">
    <source>
        <dbReference type="Proteomes" id="UP000245207"/>
    </source>
</evidence>
<evidence type="ECO:0000256" key="6">
    <source>
        <dbReference type="PROSITE-ProRule" id="PRU00723"/>
    </source>
</evidence>
<dbReference type="PROSITE" id="PS50103">
    <property type="entry name" value="ZF_C3H1"/>
    <property type="match status" value="6"/>
</dbReference>
<dbReference type="SMART" id="SM00356">
    <property type="entry name" value="ZnF_C3H1"/>
    <property type="match status" value="6"/>
</dbReference>
<feature type="zinc finger region" description="C3H1-type" evidence="6">
    <location>
        <begin position="310"/>
        <end position="338"/>
    </location>
</feature>
<feature type="domain" description="C3H1-type" evidence="7">
    <location>
        <begin position="389"/>
        <end position="417"/>
    </location>
</feature>
<keyword evidence="1 6" id="KW-0479">Metal-binding</keyword>
<feature type="zinc finger region" description="C3H1-type" evidence="6">
    <location>
        <begin position="443"/>
        <end position="471"/>
    </location>
</feature>
<dbReference type="GO" id="GO:0008270">
    <property type="term" value="F:zinc ion binding"/>
    <property type="evidence" value="ECO:0007669"/>
    <property type="project" value="UniProtKB-KW"/>
</dbReference>
<sequence>MANHLYGYGTSSNPSTKSLIDPYASSDPSYYTSSRIPGASDPLTSSFNYSSMYGNNKDSMAGRSTLWPGGPPGVDLNSSVDSIYASFKRPASEALYHQSLLGTHNTIGQGEAWYSANPLVKRPRFQSSLSVFPQRPGEKDCAHYMLTRTCKFGDSCRFDHPLWVPEGGIPDWKEVPVTDTSEPLPERQGVQDCPFFLKTQKCKFGPSCKFNHPKDKAATTSALENNEGSELPERPSEPPCSFYMKTGVCKYGSTCKFHHPKDIVVAIGGVGNTNGEQIEGVTGGTAGSLALSNPPVTPALLHNSKGLPIRPGEVDCPFYLKTGSCKYSATCRYNHPERYAMDPPAAIAATSALHMNLGLVNPTPPFLQTLDPRIGQTTLGLGTSIYPQRPGQLECDYYMKTGACMFGERCKYHHPLDRTAHALSAKEGQQNTVKLTLAGLPRREGAVNCPYYMKTGACKYGATCKFDHPPPGEVMAAVTSQGASTTTGEEVKEEQP</sequence>
<feature type="domain" description="C3H1-type" evidence="7">
    <location>
        <begin position="443"/>
        <end position="471"/>
    </location>
</feature>
<dbReference type="AlphaFoldDB" id="A0A2U1NLY8"/>
<evidence type="ECO:0000256" key="1">
    <source>
        <dbReference type="ARBA" id="ARBA00022723"/>
    </source>
</evidence>
<feature type="zinc finger region" description="C3H1-type" evidence="6">
    <location>
        <begin position="187"/>
        <end position="215"/>
    </location>
</feature>
<dbReference type="InterPro" id="IPR050974">
    <property type="entry name" value="Plant_ZF_CCCH"/>
</dbReference>
<evidence type="ECO:0000256" key="4">
    <source>
        <dbReference type="ARBA" id="ARBA00022833"/>
    </source>
</evidence>
<keyword evidence="9" id="KW-1185">Reference proteome</keyword>
<evidence type="ECO:0000256" key="5">
    <source>
        <dbReference type="ARBA" id="ARBA00023125"/>
    </source>
</evidence>
<dbReference type="Pfam" id="PF00642">
    <property type="entry name" value="zf-CCCH"/>
    <property type="match status" value="6"/>
</dbReference>
<dbReference type="PANTHER" id="PTHR12506">
    <property type="entry name" value="PROTEIN PHOSPHATASE RELATED"/>
    <property type="match status" value="1"/>
</dbReference>
<evidence type="ECO:0000259" key="7">
    <source>
        <dbReference type="PROSITE" id="PS50103"/>
    </source>
</evidence>
<protein>
    <submittedName>
        <fullName evidence="8">Floral homeotic protein (HUA1)</fullName>
    </submittedName>
</protein>
<dbReference type="EMBL" id="PKPP01002556">
    <property type="protein sequence ID" value="PWA74496.1"/>
    <property type="molecule type" value="Genomic_DNA"/>
</dbReference>
<dbReference type="Gene3D" id="4.10.1000.10">
    <property type="entry name" value="Zinc finger, CCCH-type"/>
    <property type="match status" value="3"/>
</dbReference>
<dbReference type="OrthoDB" id="411372at2759"/>
<evidence type="ECO:0000256" key="2">
    <source>
        <dbReference type="ARBA" id="ARBA00022737"/>
    </source>
</evidence>
<feature type="zinc finger region" description="C3H1-type" evidence="6">
    <location>
        <begin position="389"/>
        <end position="417"/>
    </location>
</feature>
<comment type="caution">
    <text evidence="8">The sequence shown here is derived from an EMBL/GenBank/DDBJ whole genome shotgun (WGS) entry which is preliminary data.</text>
</comment>
<feature type="domain" description="C3H1-type" evidence="7">
    <location>
        <begin position="135"/>
        <end position="163"/>
    </location>
</feature>
<dbReference type="GO" id="GO:0003729">
    <property type="term" value="F:mRNA binding"/>
    <property type="evidence" value="ECO:0007669"/>
    <property type="project" value="TreeGrafter"/>
</dbReference>
<dbReference type="InterPro" id="IPR000571">
    <property type="entry name" value="Znf_CCCH"/>
</dbReference>
<organism evidence="8 9">
    <name type="scientific">Artemisia annua</name>
    <name type="common">Sweet wormwood</name>
    <dbReference type="NCBI Taxonomy" id="35608"/>
    <lineage>
        <taxon>Eukaryota</taxon>
        <taxon>Viridiplantae</taxon>
        <taxon>Streptophyta</taxon>
        <taxon>Embryophyta</taxon>
        <taxon>Tracheophyta</taxon>
        <taxon>Spermatophyta</taxon>
        <taxon>Magnoliopsida</taxon>
        <taxon>eudicotyledons</taxon>
        <taxon>Gunneridae</taxon>
        <taxon>Pentapetalae</taxon>
        <taxon>asterids</taxon>
        <taxon>campanulids</taxon>
        <taxon>Asterales</taxon>
        <taxon>Asteraceae</taxon>
        <taxon>Asteroideae</taxon>
        <taxon>Anthemideae</taxon>
        <taxon>Artemisiinae</taxon>
        <taxon>Artemisia</taxon>
    </lineage>
</organism>
<gene>
    <name evidence="8" type="ORF">CTI12_AA246710</name>
</gene>
<feature type="zinc finger region" description="C3H1-type" evidence="6">
    <location>
        <begin position="135"/>
        <end position="163"/>
    </location>
</feature>
<accession>A0A2U1NLY8</accession>
<dbReference type="PANTHER" id="PTHR12506:SF82">
    <property type="entry name" value="ZINC FINGER CCCH DOMAIN-CONTAINING PROTEIN 64-RELATED"/>
    <property type="match status" value="1"/>
</dbReference>
<feature type="domain" description="C3H1-type" evidence="7">
    <location>
        <begin position="310"/>
        <end position="338"/>
    </location>
</feature>
<evidence type="ECO:0000256" key="3">
    <source>
        <dbReference type="ARBA" id="ARBA00022771"/>
    </source>
</evidence>
<feature type="domain" description="C3H1-type" evidence="7">
    <location>
        <begin position="187"/>
        <end position="215"/>
    </location>
</feature>
<dbReference type="SUPFAM" id="SSF90229">
    <property type="entry name" value="CCCH zinc finger"/>
    <property type="match status" value="5"/>
</dbReference>
<keyword evidence="2" id="KW-0677">Repeat</keyword>
<dbReference type="GO" id="GO:0003677">
    <property type="term" value="F:DNA binding"/>
    <property type="evidence" value="ECO:0007669"/>
    <property type="project" value="UniProtKB-KW"/>
</dbReference>
<evidence type="ECO:0000313" key="8">
    <source>
        <dbReference type="EMBL" id="PWA74496.1"/>
    </source>
</evidence>
<keyword evidence="5" id="KW-0238">DNA-binding</keyword>
<dbReference type="Proteomes" id="UP000245207">
    <property type="component" value="Unassembled WGS sequence"/>
</dbReference>